<dbReference type="InterPro" id="IPR014801">
    <property type="entry name" value="Mediator_Med5_fun"/>
</dbReference>
<evidence type="ECO:0000313" key="12">
    <source>
        <dbReference type="Proteomes" id="UP000007304"/>
    </source>
</evidence>
<sequence length="899" mass="98739">MTVTKWVTLARQCLLRRISVPEFDAALRELDKVDGKELFGAFIECRATFCVPGDPLVSLYLDHLGSSGLVSISDALLVLIGKWNSAPKLFSRYSPECYSQTLQDLTMVAVSPKYKVTATESRKSLLLASRWLSSMARTLPNLLGESPNANNVIEALGFLVASIAASDGGLEALSPGGDPARNELRESIRHAFELCLPLYSVLSAQLMERLNTVLKHINLLDNGSSQQGAGQPSAMQILQFQVSIPESEMVASKLATSLYLEALLMTGATIDDAATVNYMCSRHQNDYQSAFMDLVAASFHILKTQQSKSIYYQQCQLFVQNKLPILLSMISGSSFNSFNTEQAIIDGWAYQDLGAVASRFLHTCSLHHLLTAQAVSQLLGSEENNTTKLYAKDDLVSQVRASHTRGPKLVDELVRSDGSAGSISQALVEIMHSYCQSKETQYLKDLVNAILRKPAAINCICLFIRPAFWLGPLCTLLDEWRWDEIHGEAQPVYDEFGAVFLLVLVTKTRLRLSNANVGVRKKDGFLARYFDRENLEESLEKLPEATTSHLGNWVNALYLAEGLSDELFTSCSPHDFYLLIPTLLRQSIVAYQQGKLTQESLKAGLDYLLEPFLLPSLIPALDWVGNLVKEDQMSAEIVLQALLKSPSGSESRDIHQTILGVCAPELEMNIRASQSDKFGFALKVVEQLPESSFSVAKLQDGPVDEVQPHIVALIMQQSSTVGIPAMVRRLIEIQGAELALKSLLGVLLQLSGSPDFLLCLDVIATLVSVVHNGLREALRLQSGTLGTLLKKGDTLSAEAVVRLHRLVEAYTNFLTPHDMGLDSFDFTNIDTTNPNLDENAPTSGDVEKEPSQADGIDQVLDEVAAMGNMDSNDADMNFDALYGLQGGDMDLNDLDLDMF</sequence>
<dbReference type="HOGENOM" id="CLU_004096_0_0_1"/>
<dbReference type="AlphaFoldDB" id="H6BKY6"/>
<comment type="subunit">
    <text evidence="9">Component of the Mediator complex.</text>
</comment>
<evidence type="ECO:0000256" key="3">
    <source>
        <dbReference type="ARBA" id="ARBA00020628"/>
    </source>
</evidence>
<dbReference type="EMBL" id="JH226130">
    <property type="protein sequence ID" value="EHY51787.1"/>
    <property type="molecule type" value="Genomic_DNA"/>
</dbReference>
<organism evidence="11 12">
    <name type="scientific">Exophiala dermatitidis (strain ATCC 34100 / CBS 525.76 / NIH/UT8656)</name>
    <name type="common">Black yeast</name>
    <name type="synonym">Wangiella dermatitidis</name>
    <dbReference type="NCBI Taxonomy" id="858893"/>
    <lineage>
        <taxon>Eukaryota</taxon>
        <taxon>Fungi</taxon>
        <taxon>Dikarya</taxon>
        <taxon>Ascomycota</taxon>
        <taxon>Pezizomycotina</taxon>
        <taxon>Eurotiomycetes</taxon>
        <taxon>Chaetothyriomycetidae</taxon>
        <taxon>Chaetothyriales</taxon>
        <taxon>Herpotrichiellaceae</taxon>
        <taxon>Exophiala</taxon>
    </lineage>
</organism>
<protein>
    <recommendedName>
        <fullName evidence="3 9">Mediator of RNA polymerase II transcription subunit 5</fullName>
    </recommendedName>
    <alternativeName>
        <fullName evidence="8 9">Mediator complex subunit 5</fullName>
    </alternativeName>
</protein>
<evidence type="ECO:0000313" key="11">
    <source>
        <dbReference type="EMBL" id="EHY51787.1"/>
    </source>
</evidence>
<dbReference type="PANTHER" id="PTHR35784:SF1">
    <property type="entry name" value="MEDIATOR OF RNA POLYMERASE II TRANSCRIPTION SUBUNIT 5"/>
    <property type="match status" value="1"/>
</dbReference>
<evidence type="ECO:0000256" key="9">
    <source>
        <dbReference type="RuleBase" id="RU364142"/>
    </source>
</evidence>
<gene>
    <name evidence="9" type="primary">MED5</name>
    <name evidence="11" type="ORF">HMPREF1120_00014</name>
</gene>
<dbReference type="Pfam" id="PF08689">
    <property type="entry name" value="Med5"/>
    <property type="match status" value="1"/>
</dbReference>
<accession>H6BKY6</accession>
<keyword evidence="6 9" id="KW-0804">Transcription</keyword>
<dbReference type="GO" id="GO:0006357">
    <property type="term" value="P:regulation of transcription by RNA polymerase II"/>
    <property type="evidence" value="ECO:0007669"/>
    <property type="project" value="InterPro"/>
</dbReference>
<evidence type="ECO:0000256" key="5">
    <source>
        <dbReference type="ARBA" id="ARBA00023159"/>
    </source>
</evidence>
<comment type="similarity">
    <text evidence="2 9">Belongs to the Mediator complex subunit 5 family.</text>
</comment>
<evidence type="ECO:0000256" key="1">
    <source>
        <dbReference type="ARBA" id="ARBA00004123"/>
    </source>
</evidence>
<dbReference type="eggNOG" id="ENOG502R1HB">
    <property type="taxonomic scope" value="Eukaryota"/>
</dbReference>
<dbReference type="OMA" id="DEIHGEA"/>
<comment type="function">
    <text evidence="9">Component of the Mediator complex, a coactivator involved in the regulated transcription of nearly all RNA polymerase II-dependent genes. Mediator functions as a bridge to convey information from gene-specific regulatory proteins to the basal RNA polymerase II transcription machinery. Mediator is recruited to promoters by direct interactions with regulatory proteins and serves as a scaffold for the assembly of a functional preinitiation complex with RNA polymerase II and the general transcription factors.</text>
</comment>
<feature type="region of interest" description="Disordered" evidence="10">
    <location>
        <begin position="832"/>
        <end position="852"/>
    </location>
</feature>
<dbReference type="GO" id="GO:0003712">
    <property type="term" value="F:transcription coregulator activity"/>
    <property type="evidence" value="ECO:0007669"/>
    <property type="project" value="InterPro"/>
</dbReference>
<keyword evidence="4 9" id="KW-0805">Transcription regulation</keyword>
<comment type="subcellular location">
    <subcellularLocation>
        <location evidence="1 9">Nucleus</location>
    </subcellularLocation>
</comment>
<reference evidence="11" key="1">
    <citation type="submission" date="2011-07" db="EMBL/GenBank/DDBJ databases">
        <title>The Genome Sequence of Exophiala (Wangiella) dermatitidis NIH/UT8656.</title>
        <authorList>
            <consortium name="The Broad Institute Genome Sequencing Platform"/>
            <person name="Cuomo C."/>
            <person name="Wang Z."/>
            <person name="Hunicke-Smith S."/>
            <person name="Szanislo P.J."/>
            <person name="Earl A."/>
            <person name="Young S.K."/>
            <person name="Zeng Q."/>
            <person name="Gargeya S."/>
            <person name="Fitzgerald M."/>
            <person name="Haas B."/>
            <person name="Abouelleil A."/>
            <person name="Alvarado L."/>
            <person name="Arachchi H.M."/>
            <person name="Berlin A."/>
            <person name="Brown A."/>
            <person name="Chapman S.B."/>
            <person name="Chen Z."/>
            <person name="Dunbar C."/>
            <person name="Freedman E."/>
            <person name="Gearin G."/>
            <person name="Gellesch M."/>
            <person name="Goldberg J."/>
            <person name="Griggs A."/>
            <person name="Gujja S."/>
            <person name="Heiman D."/>
            <person name="Howarth C."/>
            <person name="Larson L."/>
            <person name="Lui A."/>
            <person name="MacDonald P.J.P."/>
            <person name="Montmayeur A."/>
            <person name="Murphy C."/>
            <person name="Neiman D."/>
            <person name="Pearson M."/>
            <person name="Priest M."/>
            <person name="Roberts A."/>
            <person name="Saif S."/>
            <person name="Shea T."/>
            <person name="Shenoy N."/>
            <person name="Sisk P."/>
            <person name="Stolte C."/>
            <person name="Sykes S."/>
            <person name="Wortman J."/>
            <person name="Nusbaum C."/>
            <person name="Birren B."/>
        </authorList>
    </citation>
    <scope>NUCLEOTIDE SEQUENCE</scope>
    <source>
        <strain evidence="11">NIH/UT8656</strain>
    </source>
</reference>
<dbReference type="GO" id="GO:0016592">
    <property type="term" value="C:mediator complex"/>
    <property type="evidence" value="ECO:0007669"/>
    <property type="project" value="InterPro"/>
</dbReference>
<dbReference type="RefSeq" id="XP_009152248.1">
    <property type="nucleotide sequence ID" value="XM_009154000.1"/>
</dbReference>
<keyword evidence="12" id="KW-1185">Reference proteome</keyword>
<evidence type="ECO:0000256" key="2">
    <source>
        <dbReference type="ARBA" id="ARBA00008782"/>
    </source>
</evidence>
<proteinExistence type="inferred from homology"/>
<dbReference type="STRING" id="858893.H6BKY6"/>
<dbReference type="PANTHER" id="PTHR35784">
    <property type="entry name" value="MEDIATOR OF RNA POLYMERASE II TRANSCRIPTION SUBUNIT 5"/>
    <property type="match status" value="1"/>
</dbReference>
<evidence type="ECO:0000256" key="6">
    <source>
        <dbReference type="ARBA" id="ARBA00023163"/>
    </source>
</evidence>
<evidence type="ECO:0000256" key="4">
    <source>
        <dbReference type="ARBA" id="ARBA00023015"/>
    </source>
</evidence>
<evidence type="ECO:0000256" key="8">
    <source>
        <dbReference type="ARBA" id="ARBA00031256"/>
    </source>
</evidence>
<evidence type="ECO:0000256" key="7">
    <source>
        <dbReference type="ARBA" id="ARBA00023242"/>
    </source>
</evidence>
<dbReference type="OrthoDB" id="5322661at2759"/>
<name>H6BKY6_EXODN</name>
<feature type="compositionally biased region" description="Polar residues" evidence="10">
    <location>
        <begin position="832"/>
        <end position="842"/>
    </location>
</feature>
<dbReference type="GeneID" id="20304653"/>
<keyword evidence="5 9" id="KW-0010">Activator</keyword>
<evidence type="ECO:0000256" key="10">
    <source>
        <dbReference type="SAM" id="MobiDB-lite"/>
    </source>
</evidence>
<keyword evidence="7 9" id="KW-0539">Nucleus</keyword>
<dbReference type="Proteomes" id="UP000007304">
    <property type="component" value="Unassembled WGS sequence"/>
</dbReference>
<dbReference type="VEuPathDB" id="FungiDB:HMPREF1120_00014"/>
<dbReference type="InParanoid" id="H6BKY6"/>